<evidence type="ECO:0000256" key="2">
    <source>
        <dbReference type="ARBA" id="ARBA00022729"/>
    </source>
</evidence>
<keyword evidence="2 7" id="KW-0732">Signal</keyword>
<dbReference type="Proteomes" id="UP000193944">
    <property type="component" value="Unassembled WGS sequence"/>
</dbReference>
<feature type="signal peptide" evidence="7">
    <location>
        <begin position="1"/>
        <end position="19"/>
    </location>
</feature>
<accession>A0A1Y1VSZ3</accession>
<evidence type="ECO:0000313" key="8">
    <source>
        <dbReference type="EMBL" id="ORX64397.1"/>
    </source>
</evidence>
<organism evidence="8 9">
    <name type="scientific">Anaeromyces robustus</name>
    <dbReference type="NCBI Taxonomy" id="1754192"/>
    <lineage>
        <taxon>Eukaryota</taxon>
        <taxon>Fungi</taxon>
        <taxon>Fungi incertae sedis</taxon>
        <taxon>Chytridiomycota</taxon>
        <taxon>Chytridiomycota incertae sedis</taxon>
        <taxon>Neocallimastigomycetes</taxon>
        <taxon>Neocallimastigales</taxon>
        <taxon>Neocallimastigaceae</taxon>
        <taxon>Anaeromyces</taxon>
    </lineage>
</organism>
<dbReference type="Gene3D" id="3.40.190.10">
    <property type="entry name" value="Periplasmic binding protein-like II"/>
    <property type="match status" value="2"/>
</dbReference>
<evidence type="ECO:0000256" key="4">
    <source>
        <dbReference type="ARBA" id="ARBA00023139"/>
    </source>
</evidence>
<feature type="transmembrane region" description="Helical" evidence="6">
    <location>
        <begin position="258"/>
        <end position="278"/>
    </location>
</feature>
<dbReference type="Pfam" id="PF01547">
    <property type="entry name" value="SBP_bac_1"/>
    <property type="match status" value="1"/>
</dbReference>
<evidence type="ECO:0000256" key="6">
    <source>
        <dbReference type="SAM" id="Phobius"/>
    </source>
</evidence>
<feature type="transmembrane region" description="Helical" evidence="6">
    <location>
        <begin position="299"/>
        <end position="319"/>
    </location>
</feature>
<dbReference type="InterPro" id="IPR050490">
    <property type="entry name" value="Bact_solute-bd_prot1"/>
</dbReference>
<dbReference type="OrthoDB" id="2157358at2759"/>
<dbReference type="AlphaFoldDB" id="A0A1Y1VSZ3"/>
<dbReference type="SUPFAM" id="SSF53850">
    <property type="entry name" value="Periplasmic binding protein-like II"/>
    <property type="match status" value="1"/>
</dbReference>
<dbReference type="InterPro" id="IPR006059">
    <property type="entry name" value="SBP"/>
</dbReference>
<evidence type="ECO:0000313" key="9">
    <source>
        <dbReference type="Proteomes" id="UP000193944"/>
    </source>
</evidence>
<comment type="caution">
    <text evidence="8">The sequence shown here is derived from an EMBL/GenBank/DDBJ whole genome shotgun (WGS) entry which is preliminary data.</text>
</comment>
<keyword evidence="6" id="KW-0812">Transmembrane</keyword>
<evidence type="ECO:0000256" key="7">
    <source>
        <dbReference type="SAM" id="SignalP"/>
    </source>
</evidence>
<keyword evidence="9" id="KW-1185">Reference proteome</keyword>
<keyword evidence="5" id="KW-0449">Lipoprotein</keyword>
<dbReference type="PANTHER" id="PTHR43649:SF33">
    <property type="entry name" value="POLYGALACTURONAN_RHAMNOGALACTURONAN-BINDING PROTEIN YTCQ"/>
    <property type="match status" value="1"/>
</dbReference>
<dbReference type="PANTHER" id="PTHR43649">
    <property type="entry name" value="ARABINOSE-BINDING PROTEIN-RELATED"/>
    <property type="match status" value="1"/>
</dbReference>
<keyword evidence="6" id="KW-1133">Transmembrane helix</keyword>
<keyword evidence="4" id="KW-0564">Palmitate</keyword>
<feature type="transmembrane region" description="Helical" evidence="6">
    <location>
        <begin position="346"/>
        <end position="368"/>
    </location>
</feature>
<feature type="transmembrane region" description="Helical" evidence="6">
    <location>
        <begin position="410"/>
        <end position="436"/>
    </location>
</feature>
<gene>
    <name evidence="8" type="ORF">BCR32DRAFT_306799</name>
</gene>
<name>A0A1Y1VSZ3_9FUNG</name>
<evidence type="ECO:0000256" key="1">
    <source>
        <dbReference type="ARBA" id="ARBA00022475"/>
    </source>
</evidence>
<sequence length="518" mass="60795">MKFIFIVILLFQYIIWNECKNINIKAVSLLYTGDEEFFSVLENDFNKYSEENNLENSTLFASDYSGTIQYLLNKKSTKYDVIFYDVMYSPRFASYFIDLKDYLPKDHIDIYSKGIAPNICTYNGKWVGLPIRINFSVLYCNKILLEKYGKDIPKTCDEFIDTGKYILNKEKEGNNTLIGYNALFPDFEVSLISAMETIFSFRKSVNSPMPKYDSKEAIDALNKLKQMKDELESNEAFQSDYYELATNLYNGKKNFNPFFKYLSVDFWIIFVFGSIIILNTAYTKLGESNFSEWVKNHKYIYLAICLLVEIILIGLSFIYKFDIYDVLVNGGQNFQICKMNNTFGKIMFGIMVTYKFTIIFVMLIYIFIEWNINESFYEVRFIVMFLYIDILSFILLFLFDIIIIKNYRSYFIIYTCILIIISISNYGFLYGFRLFCGFLNKKNLKMAFIQNVNKNFINNEIDQVTTETNIGELTSITATNNNISNNNNNNIINNNHESYKTVTNGSILLKMVNYHYMK</sequence>
<feature type="chain" id="PRO_5013276899" evidence="7">
    <location>
        <begin position="20"/>
        <end position="518"/>
    </location>
</feature>
<reference evidence="8 9" key="2">
    <citation type="submission" date="2016-08" db="EMBL/GenBank/DDBJ databases">
        <title>Pervasive Adenine N6-methylation of Active Genes in Fungi.</title>
        <authorList>
            <consortium name="DOE Joint Genome Institute"/>
            <person name="Mondo S.J."/>
            <person name="Dannebaum R.O."/>
            <person name="Kuo R.C."/>
            <person name="Labutti K."/>
            <person name="Haridas S."/>
            <person name="Kuo A."/>
            <person name="Salamov A."/>
            <person name="Ahrendt S.R."/>
            <person name="Lipzen A."/>
            <person name="Sullivan W."/>
            <person name="Andreopoulos W.B."/>
            <person name="Clum A."/>
            <person name="Lindquist E."/>
            <person name="Daum C."/>
            <person name="Ramamoorthy G.K."/>
            <person name="Gryganskyi A."/>
            <person name="Culley D."/>
            <person name="Magnuson J.K."/>
            <person name="James T.Y."/>
            <person name="O'Malley M.A."/>
            <person name="Stajich J.E."/>
            <person name="Spatafora J.W."/>
            <person name="Visel A."/>
            <person name="Grigoriev I.V."/>
        </authorList>
    </citation>
    <scope>NUCLEOTIDE SEQUENCE [LARGE SCALE GENOMIC DNA]</scope>
    <source>
        <strain evidence="8 9">S4</strain>
    </source>
</reference>
<evidence type="ECO:0000256" key="5">
    <source>
        <dbReference type="ARBA" id="ARBA00023288"/>
    </source>
</evidence>
<keyword evidence="3 6" id="KW-0472">Membrane</keyword>
<dbReference type="EMBL" id="MCFG01000528">
    <property type="protein sequence ID" value="ORX64397.1"/>
    <property type="molecule type" value="Genomic_DNA"/>
</dbReference>
<proteinExistence type="predicted"/>
<evidence type="ECO:0000256" key="3">
    <source>
        <dbReference type="ARBA" id="ARBA00023136"/>
    </source>
</evidence>
<keyword evidence="1" id="KW-1003">Cell membrane</keyword>
<reference evidence="8 9" key="1">
    <citation type="submission" date="2016-08" db="EMBL/GenBank/DDBJ databases">
        <title>A Parts List for Fungal Cellulosomes Revealed by Comparative Genomics.</title>
        <authorList>
            <consortium name="DOE Joint Genome Institute"/>
            <person name="Haitjema C.H."/>
            <person name="Gilmore S.P."/>
            <person name="Henske J.K."/>
            <person name="Solomon K.V."/>
            <person name="De Groot R."/>
            <person name="Kuo A."/>
            <person name="Mondo S.J."/>
            <person name="Salamov A.A."/>
            <person name="Labutti K."/>
            <person name="Zhao Z."/>
            <person name="Chiniquy J."/>
            <person name="Barry K."/>
            <person name="Brewer H.M."/>
            <person name="Purvine S.O."/>
            <person name="Wright A.T."/>
            <person name="Boxma B."/>
            <person name="Van Alen T."/>
            <person name="Hackstein J.H."/>
            <person name="Baker S.E."/>
            <person name="Grigoriev I.V."/>
            <person name="O'Malley M.A."/>
        </authorList>
    </citation>
    <scope>NUCLEOTIDE SEQUENCE [LARGE SCALE GENOMIC DNA]</scope>
    <source>
        <strain evidence="8 9">S4</strain>
    </source>
</reference>
<protein>
    <submittedName>
        <fullName evidence="8">Periplasmic binding protein-like II</fullName>
    </submittedName>
</protein>
<feature type="transmembrane region" description="Helical" evidence="6">
    <location>
        <begin position="380"/>
        <end position="404"/>
    </location>
</feature>